<evidence type="ECO:0000256" key="1">
    <source>
        <dbReference type="SAM" id="MobiDB-lite"/>
    </source>
</evidence>
<evidence type="ECO:0008006" key="5">
    <source>
        <dbReference type="Google" id="ProtNLM"/>
    </source>
</evidence>
<comment type="caution">
    <text evidence="3">The sequence shown here is derived from an EMBL/GenBank/DDBJ whole genome shotgun (WGS) entry which is preliminary data.</text>
</comment>
<feature type="compositionally biased region" description="Polar residues" evidence="1">
    <location>
        <begin position="298"/>
        <end position="312"/>
    </location>
</feature>
<evidence type="ECO:0000313" key="4">
    <source>
        <dbReference type="Proteomes" id="UP001221411"/>
    </source>
</evidence>
<feature type="chain" id="PRO_5045328376" description="MYXO-CTERM sorting domain-containing protein" evidence="2">
    <location>
        <begin position="32"/>
        <end position="336"/>
    </location>
</feature>
<keyword evidence="2" id="KW-0732">Signal</keyword>
<organism evidence="3 4">
    <name type="scientific">Polyangium mundeleinium</name>
    <dbReference type="NCBI Taxonomy" id="2995306"/>
    <lineage>
        <taxon>Bacteria</taxon>
        <taxon>Pseudomonadati</taxon>
        <taxon>Myxococcota</taxon>
        <taxon>Polyangia</taxon>
        <taxon>Polyangiales</taxon>
        <taxon>Polyangiaceae</taxon>
        <taxon>Polyangium</taxon>
    </lineage>
</organism>
<proteinExistence type="predicted"/>
<name>A0ABT5EIU2_9BACT</name>
<reference evidence="3 4" key="1">
    <citation type="submission" date="2022-11" db="EMBL/GenBank/DDBJ databases">
        <title>Minimal conservation of predation-associated metabolite biosynthetic gene clusters underscores biosynthetic potential of Myxococcota including descriptions for ten novel species: Archangium lansinium sp. nov., Myxococcus landrumus sp. nov., Nannocystis bai.</title>
        <authorList>
            <person name="Ahearne A."/>
            <person name="Stevens C."/>
            <person name="Dowd S."/>
        </authorList>
    </citation>
    <scope>NUCLEOTIDE SEQUENCE [LARGE SCALE GENOMIC DNA]</scope>
    <source>
        <strain evidence="3 4">RJM3</strain>
    </source>
</reference>
<evidence type="ECO:0000313" key="3">
    <source>
        <dbReference type="EMBL" id="MDC0741728.1"/>
    </source>
</evidence>
<dbReference type="RefSeq" id="WP_271917054.1">
    <property type="nucleotide sequence ID" value="NZ_JAQNDO010000001.1"/>
</dbReference>
<dbReference type="Proteomes" id="UP001221411">
    <property type="component" value="Unassembled WGS sequence"/>
</dbReference>
<feature type="region of interest" description="Disordered" evidence="1">
    <location>
        <begin position="268"/>
        <end position="312"/>
    </location>
</feature>
<feature type="signal peptide" evidence="2">
    <location>
        <begin position="1"/>
        <end position="31"/>
    </location>
</feature>
<dbReference type="EMBL" id="JAQNDO010000001">
    <property type="protein sequence ID" value="MDC0741728.1"/>
    <property type="molecule type" value="Genomic_DNA"/>
</dbReference>
<keyword evidence="4" id="KW-1185">Reference proteome</keyword>
<evidence type="ECO:0000256" key="2">
    <source>
        <dbReference type="SAM" id="SignalP"/>
    </source>
</evidence>
<protein>
    <recommendedName>
        <fullName evidence="5">MYXO-CTERM sorting domain-containing protein</fullName>
    </recommendedName>
</protein>
<sequence>MPSHPPSSLRTLGAAASLLASSLLAPRTAFAVQPTGYLDNAGCDAIAGWAQDPDVPNQPIDVHVYYGGPAGTPGAPAIAVRANVHRDDLCAAIGSCEHGFFAPSPLALHDGNARDVYAYGIDTGGEGNPALGNSPRTLQCPPAAQSGVRRKVVGAPTYDAWRFSSFWDLLPLPAADADLLPDGPDIPDKPELVQADDGTGQVWLVDGGVRRLVTPGAAATWRFDLGTAAVRPAADVVALVEGTPLRPRPVLFIRGALYLVDDPQPVVPGGASSSTSGAGGAGGGDWGEGGEGGEMTPANPSSGGCTMHTPESNDAPGFFLPVLAAAAIAARRTRRA</sequence>
<accession>A0ABT5EIU2</accession>
<gene>
    <name evidence="3" type="ORF">POL67_10250</name>
</gene>
<feature type="compositionally biased region" description="Gly residues" evidence="1">
    <location>
        <begin position="277"/>
        <end position="293"/>
    </location>
</feature>